<feature type="domain" description="SH3b" evidence="2">
    <location>
        <begin position="89"/>
        <end position="159"/>
    </location>
</feature>
<dbReference type="Pfam" id="PF08239">
    <property type="entry name" value="SH3_3"/>
    <property type="match status" value="1"/>
</dbReference>
<dbReference type="PROSITE" id="PS51257">
    <property type="entry name" value="PROKAR_LIPOPROTEIN"/>
    <property type="match status" value="1"/>
</dbReference>
<evidence type="ECO:0000313" key="4">
    <source>
        <dbReference type="Proteomes" id="UP000465601"/>
    </source>
</evidence>
<dbReference type="AlphaFoldDB" id="A0A833HLJ3"/>
<dbReference type="PROSITE" id="PS51781">
    <property type="entry name" value="SH3B"/>
    <property type="match status" value="1"/>
</dbReference>
<dbReference type="EMBL" id="WBZB01000055">
    <property type="protein sequence ID" value="KAB3525913.1"/>
    <property type="molecule type" value="Genomic_DNA"/>
</dbReference>
<organism evidence="3 4">
    <name type="scientific">Alkaliphilus serpentinus</name>
    <dbReference type="NCBI Taxonomy" id="1482731"/>
    <lineage>
        <taxon>Bacteria</taxon>
        <taxon>Bacillati</taxon>
        <taxon>Bacillota</taxon>
        <taxon>Clostridia</taxon>
        <taxon>Peptostreptococcales</taxon>
        <taxon>Natronincolaceae</taxon>
        <taxon>Alkaliphilus</taxon>
    </lineage>
</organism>
<feature type="compositionally biased region" description="Acidic residues" evidence="1">
    <location>
        <begin position="49"/>
        <end position="74"/>
    </location>
</feature>
<dbReference type="SMART" id="SM00287">
    <property type="entry name" value="SH3b"/>
    <property type="match status" value="1"/>
</dbReference>
<reference evidence="3 4" key="1">
    <citation type="submission" date="2019-10" db="EMBL/GenBank/DDBJ databases">
        <title>Alkaliphilus serpentinus sp. nov. and Alkaliphilus pronyensis sp. nov., two novel anaerobic alkaliphilic species isolated from the serpentinized-hosted hydrothermal field of the Prony Bay (New Caledonia).</title>
        <authorList>
            <person name="Postec A."/>
        </authorList>
    </citation>
    <scope>NUCLEOTIDE SEQUENCE [LARGE SCALE GENOMIC DNA]</scope>
    <source>
        <strain evidence="3 4">LacT</strain>
    </source>
</reference>
<comment type="caution">
    <text evidence="3">The sequence shown here is derived from an EMBL/GenBank/DDBJ whole genome shotgun (WGS) entry which is preliminary data.</text>
</comment>
<gene>
    <name evidence="3" type="ORF">F8153_14365</name>
</gene>
<evidence type="ECO:0000313" key="3">
    <source>
        <dbReference type="EMBL" id="KAB3525913.1"/>
    </source>
</evidence>
<dbReference type="Gene3D" id="2.30.30.40">
    <property type="entry name" value="SH3 Domains"/>
    <property type="match status" value="1"/>
</dbReference>
<feature type="compositionally biased region" description="Low complexity" evidence="1">
    <location>
        <begin position="36"/>
        <end position="48"/>
    </location>
</feature>
<proteinExistence type="predicted"/>
<name>A0A833HLJ3_9FIRM</name>
<dbReference type="OrthoDB" id="9808890at2"/>
<protein>
    <submittedName>
        <fullName evidence="3">SH3 domain-containing protein</fullName>
    </submittedName>
</protein>
<dbReference type="Proteomes" id="UP000465601">
    <property type="component" value="Unassembled WGS sequence"/>
</dbReference>
<sequence length="438" mass="49475">MGYKMTKKKSVLIVVLLVLLVLVISFTGCTKLQASPQEEQPPNQQENTDTADEATEEEGTEEKENQEEVDENENTGEKTPVESSNNVIGSKVYISIDKLNVRAEGNGQSKVIGSLVKGKEVQVIEEVTREEATWYKIEFNNSEYNNEGWIFSQHTVSDINDLFSSPKLFDNKEMNDYFTSPTLFDDNTVVAYYGHPNSKIMGIVGRHPKEELISLVQKTSEKYDAINGDKSVIPAIYLVYGTVQPKGEIGIMNFDLVMSYIEEAYNNGVLIYLDHQMGKNAPTDALKELLPFLKYPNVHLALDPEWRTDKPMKEVGHLTGGEINEVQKIMSEYMISNGIQGKRQFVFHQFVDKMIHDIEAVSSNYDPVLPVHNTSGWGSPEGKIATHTRNSKATNIPYKGFKLWYFYSNEPGVHFDNPLMTPEEVLNLDPKPGLIIYQ</sequence>
<dbReference type="InterPro" id="IPR003646">
    <property type="entry name" value="SH3-like_bac-type"/>
</dbReference>
<feature type="region of interest" description="Disordered" evidence="1">
    <location>
        <begin position="34"/>
        <end position="83"/>
    </location>
</feature>
<evidence type="ECO:0000259" key="2">
    <source>
        <dbReference type="PROSITE" id="PS51781"/>
    </source>
</evidence>
<accession>A0A833HLJ3</accession>
<evidence type="ECO:0000256" key="1">
    <source>
        <dbReference type="SAM" id="MobiDB-lite"/>
    </source>
</evidence>
<keyword evidence="4" id="KW-1185">Reference proteome</keyword>